<dbReference type="AlphaFoldDB" id="A0A3A3GV88"/>
<sequence length="557" mass="63277">MANHVLDTRIISSLVKVFADEPLQAPDFRTATVLQGEALHFQLAYRGEELWKEAAVSVRGGVAEAITVHKVDLVPSELPIYAHHDGNLLRSAPGLYPDLLTLVDPREGIVICPGQWRALWITAEVDERWDEGQHPITVCLTSSGGELLAEEKFTLVVLPAALPKQQLMHTEWFHSDGIATYYGVDVFSEAHWELIRRFIRTAVWHGINMILTPLFTPPLDTEVGGERPTVQLVDVTKTGDRYAFGFTRLERWVKLCLEEGVEYFEMSHLFTQWGAKHAPKIVAAADGEPQRIFGWETDASGPEYRAFLRQFLPELIAWLKANGIADRAHFHISDEPRVEQMDSYRNAVESVSDLLAGFPVMDALSDYDFYQSGLVQVPVPANNHIEPFIENGVKPLWTYYCCSQYREVSNRFFSMPSARNRILGWQLYKFQADGFLHWGYNFYYSQYSRKPIDPFRTTDASYAFPSGDAFLVYPGEEGPLESIRLDVLREALQDLRALQLLESYIGREAVVALIEEDVDEPLTFRTYPHSAEWLLNKRMAVNERIREAACGKVSAPS</sequence>
<dbReference type="InterPro" id="IPR025150">
    <property type="entry name" value="GH123_cat"/>
</dbReference>
<gene>
    <name evidence="2" type="ORF">DQX05_20825</name>
</gene>
<dbReference type="Pfam" id="PF13320">
    <property type="entry name" value="GH123_cat"/>
    <property type="match status" value="1"/>
</dbReference>
<comment type="caution">
    <text evidence="2">The sequence shown here is derived from an EMBL/GenBank/DDBJ whole genome shotgun (WGS) entry which is preliminary data.</text>
</comment>
<name>A0A3A3GV88_PANTH</name>
<evidence type="ECO:0000259" key="1">
    <source>
        <dbReference type="Pfam" id="PF13320"/>
    </source>
</evidence>
<evidence type="ECO:0000313" key="3">
    <source>
        <dbReference type="Proteomes" id="UP000266177"/>
    </source>
</evidence>
<dbReference type="Proteomes" id="UP000266177">
    <property type="component" value="Unassembled WGS sequence"/>
</dbReference>
<proteinExistence type="predicted"/>
<dbReference type="RefSeq" id="WP_119795404.1">
    <property type="nucleotide sequence ID" value="NZ_QYZD01000022.1"/>
</dbReference>
<evidence type="ECO:0000313" key="2">
    <source>
        <dbReference type="EMBL" id="RJG21665.1"/>
    </source>
</evidence>
<feature type="domain" description="Glycoside hydrolase 123 catalytic" evidence="1">
    <location>
        <begin position="172"/>
        <end position="501"/>
    </location>
</feature>
<organism evidence="2 3">
    <name type="scientific">Paenibacillus thiaminolyticus</name>
    <name type="common">Bacillus thiaminolyticus</name>
    <dbReference type="NCBI Taxonomy" id="49283"/>
    <lineage>
        <taxon>Bacteria</taxon>
        <taxon>Bacillati</taxon>
        <taxon>Bacillota</taxon>
        <taxon>Bacilli</taxon>
        <taxon>Bacillales</taxon>
        <taxon>Paenibacillaceae</taxon>
        <taxon>Paenibacillus</taxon>
    </lineage>
</organism>
<dbReference type="EMBL" id="QYZD01000022">
    <property type="protein sequence ID" value="RJG21665.1"/>
    <property type="molecule type" value="Genomic_DNA"/>
</dbReference>
<reference evidence="2 3" key="1">
    <citation type="submission" date="2018-09" db="EMBL/GenBank/DDBJ databases">
        <title>Paenibacillus SK2017-BO5.</title>
        <authorList>
            <person name="Piskunova J.V."/>
            <person name="Dubiley S.A."/>
            <person name="Severinov K.V."/>
        </authorList>
    </citation>
    <scope>NUCLEOTIDE SEQUENCE [LARGE SCALE GENOMIC DNA]</scope>
    <source>
        <strain evidence="2 3">BO5</strain>
    </source>
</reference>
<protein>
    <submittedName>
        <fullName evidence="2">DUF4091 domain-containing protein</fullName>
    </submittedName>
</protein>
<accession>A0A3A3GV88</accession>
<dbReference type="OrthoDB" id="197680at2"/>